<dbReference type="NCBIfam" id="NF010147">
    <property type="entry name" value="PRK13623.1"/>
    <property type="match status" value="1"/>
</dbReference>
<dbReference type="InterPro" id="IPR017870">
    <property type="entry name" value="FeS_cluster_insertion_CS"/>
</dbReference>
<dbReference type="GO" id="GO:0051539">
    <property type="term" value="F:4 iron, 4 sulfur cluster binding"/>
    <property type="evidence" value="ECO:0007669"/>
    <property type="project" value="TreeGrafter"/>
</dbReference>
<dbReference type="PANTHER" id="PTHR43011">
    <property type="entry name" value="IRON-SULFUR CLUSTER ASSEMBLY 2 HOMOLOG, MITOCHONDRIAL"/>
    <property type="match status" value="1"/>
</dbReference>
<accession>A0A212LCN0</accession>
<reference evidence="2" key="1">
    <citation type="submission" date="2016-08" db="EMBL/GenBank/DDBJ databases">
        <authorList>
            <person name="Seilhamer J.J."/>
        </authorList>
    </citation>
    <scope>NUCLEOTIDE SEQUENCE</scope>
    <source>
        <strain evidence="2">86</strain>
    </source>
</reference>
<dbReference type="InterPro" id="IPR000361">
    <property type="entry name" value="ATAP_core_dom"/>
</dbReference>
<dbReference type="NCBIfam" id="TIGR00049">
    <property type="entry name" value="iron-sulfur cluster assembly accessory protein"/>
    <property type="match status" value="1"/>
</dbReference>
<dbReference type="RefSeq" id="WP_288200021.1">
    <property type="nucleotide sequence ID" value="NZ_LT608334.1"/>
</dbReference>
<dbReference type="Gene3D" id="2.60.300.12">
    <property type="entry name" value="HesB-like domain"/>
    <property type="match status" value="1"/>
</dbReference>
<dbReference type="PANTHER" id="PTHR43011:SF1">
    <property type="entry name" value="IRON-SULFUR CLUSTER ASSEMBLY 2 HOMOLOG, MITOCHONDRIAL"/>
    <property type="match status" value="1"/>
</dbReference>
<dbReference type="EMBL" id="FMJD01000005">
    <property type="protein sequence ID" value="SCM75260.1"/>
    <property type="molecule type" value="Genomic_DNA"/>
</dbReference>
<dbReference type="GO" id="GO:0051537">
    <property type="term" value="F:2 iron, 2 sulfur cluster binding"/>
    <property type="evidence" value="ECO:0007669"/>
    <property type="project" value="TreeGrafter"/>
</dbReference>
<dbReference type="SUPFAM" id="SSF89360">
    <property type="entry name" value="HesB-like domain"/>
    <property type="match status" value="1"/>
</dbReference>
<dbReference type="InterPro" id="IPR016092">
    <property type="entry name" value="ATAP"/>
</dbReference>
<dbReference type="Pfam" id="PF01521">
    <property type="entry name" value="Fe-S_biosyn"/>
    <property type="match status" value="1"/>
</dbReference>
<proteinExistence type="predicted"/>
<evidence type="ECO:0000259" key="1">
    <source>
        <dbReference type="Pfam" id="PF01521"/>
    </source>
</evidence>
<evidence type="ECO:0000313" key="2">
    <source>
        <dbReference type="EMBL" id="SCM75260.1"/>
    </source>
</evidence>
<dbReference type="PROSITE" id="PS01152">
    <property type="entry name" value="HESB"/>
    <property type="match status" value="1"/>
</dbReference>
<dbReference type="AlphaFoldDB" id="A0A212LCN0"/>
<name>A0A212LCN0_9HYPH</name>
<gene>
    <name evidence="2" type="primary">erpA</name>
    <name evidence="2" type="ORF">KL86PLE_130660</name>
</gene>
<feature type="domain" description="Core" evidence="1">
    <location>
        <begin position="7"/>
        <end position="107"/>
    </location>
</feature>
<dbReference type="InterPro" id="IPR035903">
    <property type="entry name" value="HesB-like_dom_sf"/>
</dbReference>
<organism evidence="2">
    <name type="scientific">uncultured Pleomorphomonas sp</name>
    <dbReference type="NCBI Taxonomy" id="442121"/>
    <lineage>
        <taxon>Bacteria</taxon>
        <taxon>Pseudomonadati</taxon>
        <taxon>Pseudomonadota</taxon>
        <taxon>Alphaproteobacteria</taxon>
        <taxon>Hyphomicrobiales</taxon>
        <taxon>Pleomorphomonadaceae</taxon>
        <taxon>Pleomorphomonas</taxon>
        <taxon>environmental samples</taxon>
    </lineage>
</organism>
<protein>
    <submittedName>
        <fullName evidence="2">Putative iron-sulfur cluster insertion protein ErpA 1</fullName>
    </submittedName>
</protein>
<dbReference type="GO" id="GO:0016226">
    <property type="term" value="P:iron-sulfur cluster assembly"/>
    <property type="evidence" value="ECO:0007669"/>
    <property type="project" value="InterPro"/>
</dbReference>
<dbReference type="GO" id="GO:0005506">
    <property type="term" value="F:iron ion binding"/>
    <property type="evidence" value="ECO:0007669"/>
    <property type="project" value="TreeGrafter"/>
</dbReference>
<sequence length="112" mass="11694">MEALAVNISMTASAARRIAKVLEKQPGKTALRISVEGGGCSGFSYRFDLVDSQNADDLAVTRDGATVLIDAVSLPFIDGSEIDFVDDLMGQAFKINNPNATSSCGCGTSFAV</sequence>